<evidence type="ECO:0000313" key="2">
    <source>
        <dbReference type="EMBL" id="SFM24230.1"/>
    </source>
</evidence>
<accession>A0A1I4P9E0</accession>
<evidence type="ECO:0000313" key="3">
    <source>
        <dbReference type="Proteomes" id="UP000199470"/>
    </source>
</evidence>
<dbReference type="Proteomes" id="UP000199470">
    <property type="component" value="Unassembled WGS sequence"/>
</dbReference>
<sequence>MTANQKKILFGTTMLIVSALAIRYLLAPQAIAENPPMPAPTPDLYGCVAPPSAVFTKLGVDISVASASYSKLVLGKIDVKTDPGVIDLVGKASREATVRDYLRCLAVARDKFTLEQASYTDRFNAFMATNPTPDQFIQWQKENPFPRTLVVTTPTVVACSRLSVTAEWQGVSSPEQKQSCEYSAPPNCTIISTSIQPHSDSNGSNAVSVAPDSRSLKATVTARPHGSFADRKRGWIDITVNASLRCEA</sequence>
<dbReference type="EMBL" id="FOTW01000015">
    <property type="protein sequence ID" value="SFM24230.1"/>
    <property type="molecule type" value="Genomic_DNA"/>
</dbReference>
<dbReference type="RefSeq" id="WP_139236547.1">
    <property type="nucleotide sequence ID" value="NZ_FOTW01000015.1"/>
</dbReference>
<reference evidence="2 3" key="1">
    <citation type="submission" date="2016-10" db="EMBL/GenBank/DDBJ databases">
        <authorList>
            <person name="de Groot N.N."/>
        </authorList>
    </citation>
    <scope>NUCLEOTIDE SEQUENCE [LARGE SCALE GENOMIC DNA]</scope>
    <source>
        <strain evidence="2 3">ATCC 43154</strain>
    </source>
</reference>
<gene>
    <name evidence="2" type="ORF">SAMN02982985_03335</name>
</gene>
<name>A0A1I4P9E0_9BURK</name>
<organism evidence="2 3">
    <name type="scientific">Rugamonas rubra</name>
    <dbReference type="NCBI Taxonomy" id="758825"/>
    <lineage>
        <taxon>Bacteria</taxon>
        <taxon>Pseudomonadati</taxon>
        <taxon>Pseudomonadota</taxon>
        <taxon>Betaproteobacteria</taxon>
        <taxon>Burkholderiales</taxon>
        <taxon>Oxalobacteraceae</taxon>
        <taxon>Telluria group</taxon>
        <taxon>Rugamonas</taxon>
    </lineage>
</organism>
<keyword evidence="3" id="KW-1185">Reference proteome</keyword>
<feature type="signal peptide" evidence="1">
    <location>
        <begin position="1"/>
        <end position="32"/>
    </location>
</feature>
<evidence type="ECO:0008006" key="4">
    <source>
        <dbReference type="Google" id="ProtNLM"/>
    </source>
</evidence>
<dbReference type="AlphaFoldDB" id="A0A1I4P9E0"/>
<protein>
    <recommendedName>
        <fullName evidence="4">Ig-like domain-containing protein</fullName>
    </recommendedName>
</protein>
<evidence type="ECO:0000256" key="1">
    <source>
        <dbReference type="SAM" id="SignalP"/>
    </source>
</evidence>
<proteinExistence type="predicted"/>
<keyword evidence="1" id="KW-0732">Signal</keyword>
<feature type="chain" id="PRO_5011436138" description="Ig-like domain-containing protein" evidence="1">
    <location>
        <begin position="33"/>
        <end position="248"/>
    </location>
</feature>
<dbReference type="OrthoDB" id="9960200at2"/>